<dbReference type="SUPFAM" id="SSF51730">
    <property type="entry name" value="FAD-linked oxidoreductase"/>
    <property type="match status" value="1"/>
</dbReference>
<dbReference type="Gene3D" id="3.40.605.10">
    <property type="entry name" value="Aldehyde Dehydrogenase, Chain A, domain 1"/>
    <property type="match status" value="1"/>
</dbReference>
<dbReference type="InterPro" id="IPR029041">
    <property type="entry name" value="FAD-linked_oxidoreductase-like"/>
</dbReference>
<dbReference type="Gene3D" id="3.20.20.220">
    <property type="match status" value="1"/>
</dbReference>
<feature type="active site" evidence="8">
    <location>
        <position position="794"/>
    </location>
</feature>
<evidence type="ECO:0000256" key="3">
    <source>
        <dbReference type="ARBA" id="ARBA00023002"/>
    </source>
</evidence>
<evidence type="ECO:0000256" key="6">
    <source>
        <dbReference type="ARBA" id="ARBA00048142"/>
    </source>
</evidence>
<keyword evidence="4" id="KW-0520">NAD</keyword>
<dbReference type="InterPro" id="IPR016160">
    <property type="entry name" value="Ald_DH_CS_CYS"/>
</dbReference>
<name>A0A932FZE1_UNCTE</name>
<evidence type="ECO:0000313" key="15">
    <source>
        <dbReference type="EMBL" id="MBI2875290.1"/>
    </source>
</evidence>
<organism evidence="15 16">
    <name type="scientific">Tectimicrobiota bacterium</name>
    <dbReference type="NCBI Taxonomy" id="2528274"/>
    <lineage>
        <taxon>Bacteria</taxon>
        <taxon>Pseudomonadati</taxon>
        <taxon>Nitrospinota/Tectimicrobiota group</taxon>
        <taxon>Candidatus Tectimicrobiota</taxon>
    </lineage>
</organism>
<dbReference type="InterPro" id="IPR025703">
    <property type="entry name" value="Bifunct_PutA"/>
</dbReference>
<dbReference type="Pfam" id="PF18083">
    <property type="entry name" value="PutA_N"/>
    <property type="match status" value="1"/>
</dbReference>
<dbReference type="PANTHER" id="PTHR42862:SF1">
    <property type="entry name" value="DELTA-1-PYRROLINE-5-CARBOXYLATE DEHYDROGENASE 2, ISOFORM A-RELATED"/>
    <property type="match status" value="1"/>
</dbReference>
<evidence type="ECO:0000256" key="5">
    <source>
        <dbReference type="ARBA" id="ARBA00032259"/>
    </source>
</evidence>
<protein>
    <recommendedName>
        <fullName evidence="5">L-glutamate gamma-semialdehyde dehydrogenase</fullName>
        <ecNumber evidence="2">1.2.1.88</ecNumber>
    </recommendedName>
    <alternativeName>
        <fullName evidence="5">L-glutamate gamma-semialdehyde dehydrogenase</fullName>
    </alternativeName>
</protein>
<evidence type="ECO:0000256" key="7">
    <source>
        <dbReference type="ARBA" id="ARBA00061617"/>
    </source>
</evidence>
<evidence type="ECO:0000259" key="14">
    <source>
        <dbReference type="Pfam" id="PF18083"/>
    </source>
</evidence>
<dbReference type="PANTHER" id="PTHR42862">
    <property type="entry name" value="DELTA-1-PYRROLINE-5-CARBOXYLATE DEHYDROGENASE 1, ISOFORM A-RELATED"/>
    <property type="match status" value="1"/>
</dbReference>
<proteinExistence type="inferred from homology"/>
<dbReference type="GO" id="GO:0004657">
    <property type="term" value="F:proline dehydrogenase activity"/>
    <property type="evidence" value="ECO:0007669"/>
    <property type="project" value="InterPro"/>
</dbReference>
<evidence type="ECO:0000256" key="8">
    <source>
        <dbReference type="PIRSR" id="PIRSR000197-1"/>
    </source>
</evidence>
<feature type="compositionally biased region" description="Low complexity" evidence="11">
    <location>
        <begin position="459"/>
        <end position="474"/>
    </location>
</feature>
<dbReference type="AlphaFoldDB" id="A0A932FZE1"/>
<feature type="region of interest" description="Disordered" evidence="11">
    <location>
        <begin position="447"/>
        <end position="474"/>
    </location>
</feature>
<comment type="caution">
    <text evidence="15">The sequence shown here is derived from an EMBL/GenBank/DDBJ whole genome shotgun (WGS) entry which is preliminary data.</text>
</comment>
<evidence type="ECO:0000256" key="4">
    <source>
        <dbReference type="ARBA" id="ARBA00023027"/>
    </source>
</evidence>
<sequence>MAAGNALEGQIRSIAQQIFSLTEGEAPSIFNKDYWSGLVLDWCMKDEAFKVEMFRFVDVFPTLKTSEAIIRHLREYFLRPGQDFPRSITWGIRGGALAAGTMAGTIEKNISAMARRFIAGATAQEALENLRQMRHSSIAFTVDLLGEATVSEAEAEVYQKRYLELLDTLTREARSWPEVELLDRDAEGPLPKVNVSVKLSSLYSQIDPIDPAGSCEALKARLRPLFQRAMADGAFLYLDMEQSLYKDLTLRVFQEILEEEAFAAYPHWGLVLQTYLRDTEHDLKELLQWARKRRHRITLRLVKGAYWDYETILAEQEGWPCPVFHHKYETDLAFEAATTLVLEHSRYVRLAVGSHNVRSLAHAIAAARKLGLPDRAYEIQMLYGMAEPIKKALVKLGFRVRDYVPIGELLPGVAYLVRRLLENTSNESFLRQRFVEGASAERLLEPPSAAAAHARETEGAASPPGSSPSPEGSAALAFRNEPRADFAREESRRAMAQALARVHKGMNGAAHPLIIGGKPVWTEQKIASRNPARPEEVVGTVALASQAEADLALEAAGRAFAPWRDTPPERRAAYLFEAAQLMRKRRFELAALEVYEAGKTWREADADVTEAIDFLDYYGQEMLRLGVPRRLGRLPGELNHYLYEPRGLGVVLAPWNFPLAILTGMASAAVVAGNCVILKPASQTPVIAFKLMEIFEAAKLPPGVMNYLPGPGPEVGGYLVGQPKIDIIAFTGSQEVGLGIIERAGRTLPGQRNVKRVVAEMGGKNAIIVDDDADLDQAVLGTVSSAFGYQGQKCSACSRVIVLPDCYNEFLLRLVEATHSLRVGPPEAPATRVGPVIDEQAFKKISQYLEVGKEEGQLVLQCEAPRGGYFIGPTVFTEIRPEHALAQEEIFGPVLAVMRAEEFEQALEIANGTAYALTGGLFSRSPAHIDRVRQAFRVGNLYINRGITGAMVGRHPFGGSRMSGVGSKAGGSDYLLQFMEPRAICENTMRRGFAPAEE</sequence>
<reference evidence="15" key="1">
    <citation type="submission" date="2020-07" db="EMBL/GenBank/DDBJ databases">
        <title>Huge and variable diversity of episymbiotic CPR bacteria and DPANN archaea in groundwater ecosystems.</title>
        <authorList>
            <person name="He C.Y."/>
            <person name="Keren R."/>
            <person name="Whittaker M."/>
            <person name="Farag I.F."/>
            <person name="Doudna J."/>
            <person name="Cate J.H.D."/>
            <person name="Banfield J.F."/>
        </authorList>
    </citation>
    <scope>NUCLEOTIDE SEQUENCE</scope>
    <source>
        <strain evidence="15">NC_groundwater_672_Ag_B-0.1um_62_36</strain>
    </source>
</reference>
<dbReference type="GO" id="GO:0003700">
    <property type="term" value="F:DNA-binding transcription factor activity"/>
    <property type="evidence" value="ECO:0007669"/>
    <property type="project" value="InterPro"/>
</dbReference>
<dbReference type="InterPro" id="IPR016161">
    <property type="entry name" value="Ald_DH/histidinol_DH"/>
</dbReference>
<feature type="domain" description="Proline utilization A N-terminal" evidence="14">
    <location>
        <begin position="8"/>
        <end position="117"/>
    </location>
</feature>
<comment type="pathway">
    <text evidence="1">Amino-acid degradation; L-proline degradation into L-glutamate; L-glutamate from L-proline: step 2/2.</text>
</comment>
<accession>A0A932FZE1</accession>
<dbReference type="Gene3D" id="3.40.309.10">
    <property type="entry name" value="Aldehyde Dehydrogenase, Chain A, domain 2"/>
    <property type="match status" value="1"/>
</dbReference>
<evidence type="ECO:0000256" key="1">
    <source>
        <dbReference type="ARBA" id="ARBA00004786"/>
    </source>
</evidence>
<dbReference type="InterPro" id="IPR016162">
    <property type="entry name" value="Ald_DH_N"/>
</dbReference>
<dbReference type="InterPro" id="IPR005932">
    <property type="entry name" value="RocA"/>
</dbReference>
<comment type="catalytic activity">
    <reaction evidence="6">
        <text>L-glutamate 5-semialdehyde + NAD(+) + H2O = L-glutamate + NADH + 2 H(+)</text>
        <dbReference type="Rhea" id="RHEA:30235"/>
        <dbReference type="ChEBI" id="CHEBI:15377"/>
        <dbReference type="ChEBI" id="CHEBI:15378"/>
        <dbReference type="ChEBI" id="CHEBI:29985"/>
        <dbReference type="ChEBI" id="CHEBI:57540"/>
        <dbReference type="ChEBI" id="CHEBI:57945"/>
        <dbReference type="ChEBI" id="CHEBI:58066"/>
        <dbReference type="EC" id="1.2.1.88"/>
    </reaction>
</comment>
<dbReference type="EMBL" id="JACPRF010000008">
    <property type="protein sequence ID" value="MBI2875290.1"/>
    <property type="molecule type" value="Genomic_DNA"/>
</dbReference>
<dbReference type="GO" id="GO:0009898">
    <property type="term" value="C:cytoplasmic side of plasma membrane"/>
    <property type="evidence" value="ECO:0007669"/>
    <property type="project" value="TreeGrafter"/>
</dbReference>
<dbReference type="Proteomes" id="UP000769766">
    <property type="component" value="Unassembled WGS sequence"/>
</dbReference>
<dbReference type="InterPro" id="IPR050485">
    <property type="entry name" value="Proline_metab_enzyme"/>
</dbReference>
<feature type="domain" description="Proline dehydrogenase" evidence="13">
    <location>
        <begin position="126"/>
        <end position="432"/>
    </location>
</feature>
<dbReference type="NCBIfam" id="NF002852">
    <property type="entry name" value="PRK03137.1"/>
    <property type="match status" value="1"/>
</dbReference>
<feature type="domain" description="Aldehyde dehydrogenase" evidence="12">
    <location>
        <begin position="524"/>
        <end position="983"/>
    </location>
</feature>
<dbReference type="SUPFAM" id="SSF53720">
    <property type="entry name" value="ALDH-like"/>
    <property type="match status" value="1"/>
</dbReference>
<dbReference type="InterPro" id="IPR041514">
    <property type="entry name" value="PutA_N"/>
</dbReference>
<dbReference type="Pfam" id="PF01619">
    <property type="entry name" value="Pro_dh"/>
    <property type="match status" value="1"/>
</dbReference>
<dbReference type="FunFam" id="3.40.605.10:FF:000045">
    <property type="entry name" value="1-pyrroline-5-carboxylate dehydrogenase 1"/>
    <property type="match status" value="1"/>
</dbReference>
<dbReference type="GO" id="GO:0003842">
    <property type="term" value="F:L-glutamate gamma-semialdehyde dehydrogenase activity"/>
    <property type="evidence" value="ECO:0007669"/>
    <property type="project" value="UniProtKB-EC"/>
</dbReference>
<dbReference type="PIRSF" id="PIRSF000197">
    <property type="entry name" value="Bifunct_PutA"/>
    <property type="match status" value="1"/>
</dbReference>
<evidence type="ECO:0000259" key="12">
    <source>
        <dbReference type="Pfam" id="PF00171"/>
    </source>
</evidence>
<dbReference type="GO" id="GO:0010133">
    <property type="term" value="P:L-proline catabolic process to L-glutamate"/>
    <property type="evidence" value="ECO:0007669"/>
    <property type="project" value="InterPro"/>
</dbReference>
<evidence type="ECO:0000313" key="16">
    <source>
        <dbReference type="Proteomes" id="UP000769766"/>
    </source>
</evidence>
<gene>
    <name evidence="15" type="primary">pruA</name>
    <name evidence="15" type="ORF">HYY20_00220</name>
</gene>
<evidence type="ECO:0000256" key="2">
    <source>
        <dbReference type="ARBA" id="ARBA00012884"/>
    </source>
</evidence>
<evidence type="ECO:0000256" key="11">
    <source>
        <dbReference type="SAM" id="MobiDB-lite"/>
    </source>
</evidence>
<keyword evidence="3 10" id="KW-0560">Oxidoreductase</keyword>
<evidence type="ECO:0000259" key="13">
    <source>
        <dbReference type="Pfam" id="PF01619"/>
    </source>
</evidence>
<dbReference type="Pfam" id="PF00171">
    <property type="entry name" value="Aldedh"/>
    <property type="match status" value="1"/>
</dbReference>
<dbReference type="PROSITE" id="PS00070">
    <property type="entry name" value="ALDEHYDE_DEHYDR_CYS"/>
    <property type="match status" value="1"/>
</dbReference>
<evidence type="ECO:0000256" key="9">
    <source>
        <dbReference type="PROSITE-ProRule" id="PRU10007"/>
    </source>
</evidence>
<comment type="similarity">
    <text evidence="7">Belongs to the aldehyde dehydrogenase family. RocA subfamily.</text>
</comment>
<dbReference type="InterPro" id="IPR029510">
    <property type="entry name" value="Ald_DH_CS_GLU"/>
</dbReference>
<dbReference type="EC" id="1.2.1.88" evidence="2"/>
<dbReference type="FunFam" id="3.40.309.10:FF:000005">
    <property type="entry name" value="1-pyrroline-5-carboxylate dehydrogenase 1"/>
    <property type="match status" value="1"/>
</dbReference>
<dbReference type="PROSITE" id="PS00687">
    <property type="entry name" value="ALDEHYDE_DEHYDR_GLU"/>
    <property type="match status" value="1"/>
</dbReference>
<dbReference type="InterPro" id="IPR002872">
    <property type="entry name" value="Proline_DH_dom"/>
</dbReference>
<evidence type="ECO:0000256" key="10">
    <source>
        <dbReference type="RuleBase" id="RU003345"/>
    </source>
</evidence>
<dbReference type="CDD" id="cd07124">
    <property type="entry name" value="ALDH_PutA-P5CDH-RocA"/>
    <property type="match status" value="1"/>
</dbReference>
<feature type="active site" evidence="8 9">
    <location>
        <position position="760"/>
    </location>
</feature>
<dbReference type="InterPro" id="IPR015590">
    <property type="entry name" value="Aldehyde_DH_dom"/>
</dbReference>
<dbReference type="InterPro" id="IPR016163">
    <property type="entry name" value="Ald_DH_C"/>
</dbReference>
<dbReference type="NCBIfam" id="TIGR01237">
    <property type="entry name" value="D1pyr5carbox2"/>
    <property type="match status" value="1"/>
</dbReference>